<dbReference type="PRINTS" id="PR00105">
    <property type="entry name" value="C5METTRFRASE"/>
</dbReference>
<keyword evidence="9" id="KW-1185">Reference proteome</keyword>
<dbReference type="InterPro" id="IPR029063">
    <property type="entry name" value="SAM-dependent_MTases_sf"/>
</dbReference>
<dbReference type="GO" id="GO:0003886">
    <property type="term" value="F:DNA (cytosine-5-)-methyltransferase activity"/>
    <property type="evidence" value="ECO:0007669"/>
    <property type="project" value="UniProtKB-EC"/>
</dbReference>
<keyword evidence="5" id="KW-0680">Restriction system</keyword>
<organism evidence="8 9">
    <name type="scientific">Nocardia xishanensis</name>
    <dbReference type="NCBI Taxonomy" id="238964"/>
    <lineage>
        <taxon>Bacteria</taxon>
        <taxon>Bacillati</taxon>
        <taxon>Actinomycetota</taxon>
        <taxon>Actinomycetes</taxon>
        <taxon>Mycobacteriales</taxon>
        <taxon>Nocardiaceae</taxon>
        <taxon>Nocardia</taxon>
    </lineage>
</organism>
<comment type="similarity">
    <text evidence="6">Belongs to the class I-like SAM-binding methyltransferase superfamily. C5-methyltransferase family.</text>
</comment>
<feature type="compositionally biased region" description="Basic and acidic residues" evidence="7">
    <location>
        <begin position="200"/>
        <end position="209"/>
    </location>
</feature>
<dbReference type="Gene3D" id="3.40.50.150">
    <property type="entry name" value="Vaccinia Virus protein VP39"/>
    <property type="match status" value="1"/>
</dbReference>
<accession>A0ABW7X361</accession>
<dbReference type="EMBL" id="JBIRYO010000012">
    <property type="protein sequence ID" value="MFI2475547.1"/>
    <property type="molecule type" value="Genomic_DNA"/>
</dbReference>
<dbReference type="SUPFAM" id="SSF53335">
    <property type="entry name" value="S-adenosyl-L-methionine-dependent methyltransferases"/>
    <property type="match status" value="1"/>
</dbReference>
<dbReference type="PROSITE" id="PS51679">
    <property type="entry name" value="SAM_MT_C5"/>
    <property type="match status" value="1"/>
</dbReference>
<sequence>MSTGAVDFERAEMVDLFAGPGGLDVAAKWLGISTIGIELDDNACATRRAAGLDTLQGDVSKCSVEEFPNARILTAGPPCQTFSVAGAGAGRRALDQVVAFARRMNAGDKNVWRDLAQLDDPRTRLVLEPLRWAIEAIELRKTPFETIVLEQVPTVRPVWQEVGQALRSRGYKVVVDILHAEEYGVPQTRRRAILIAHRDRAPRRPEATHHRFRKGTRPGTHERDRLDCRTMADALDRPYPFVVVSNYGTGGDPKARGRRTSDQPGFTVTGKVSRNRVENLDGDDIHRLTHSEMGRLQTFPHDYPWEGKDIAQQIGNAIPPRLSAHILCEAVFGCLPDADALTAAVNDAWVYPDRGRNRLLPHAAKVAPAALAYGDRQNNAVLFDVDSAVPV</sequence>
<feature type="active site" evidence="6">
    <location>
        <position position="79"/>
    </location>
</feature>
<name>A0ABW7X361_9NOCA</name>
<dbReference type="Gene3D" id="3.90.120.10">
    <property type="entry name" value="DNA Methylase, subunit A, domain 2"/>
    <property type="match status" value="1"/>
</dbReference>
<proteinExistence type="inferred from homology"/>
<evidence type="ECO:0000313" key="9">
    <source>
        <dbReference type="Proteomes" id="UP001611415"/>
    </source>
</evidence>
<evidence type="ECO:0000256" key="2">
    <source>
        <dbReference type="ARBA" id="ARBA00022603"/>
    </source>
</evidence>
<keyword evidence="2 6" id="KW-0489">Methyltransferase</keyword>
<dbReference type="PANTHER" id="PTHR10629">
    <property type="entry name" value="CYTOSINE-SPECIFIC METHYLTRANSFERASE"/>
    <property type="match status" value="1"/>
</dbReference>
<evidence type="ECO:0000256" key="3">
    <source>
        <dbReference type="ARBA" id="ARBA00022679"/>
    </source>
</evidence>
<evidence type="ECO:0000313" key="8">
    <source>
        <dbReference type="EMBL" id="MFI2475547.1"/>
    </source>
</evidence>
<dbReference type="GO" id="GO:0032259">
    <property type="term" value="P:methylation"/>
    <property type="evidence" value="ECO:0007669"/>
    <property type="project" value="UniProtKB-KW"/>
</dbReference>
<reference evidence="8 9" key="1">
    <citation type="submission" date="2024-10" db="EMBL/GenBank/DDBJ databases">
        <title>The Natural Products Discovery Center: Release of the First 8490 Sequenced Strains for Exploring Actinobacteria Biosynthetic Diversity.</title>
        <authorList>
            <person name="Kalkreuter E."/>
            <person name="Kautsar S.A."/>
            <person name="Yang D."/>
            <person name="Bader C.D."/>
            <person name="Teijaro C.N."/>
            <person name="Fluegel L."/>
            <person name="Davis C.M."/>
            <person name="Simpson J.R."/>
            <person name="Lauterbach L."/>
            <person name="Steele A.D."/>
            <person name="Gui C."/>
            <person name="Meng S."/>
            <person name="Li G."/>
            <person name="Viehrig K."/>
            <person name="Ye F."/>
            <person name="Su P."/>
            <person name="Kiefer A.F."/>
            <person name="Nichols A."/>
            <person name="Cepeda A.J."/>
            <person name="Yan W."/>
            <person name="Fan B."/>
            <person name="Jiang Y."/>
            <person name="Adhikari A."/>
            <person name="Zheng C.-J."/>
            <person name="Schuster L."/>
            <person name="Cowan T.M."/>
            <person name="Smanski M.J."/>
            <person name="Chevrette M.G."/>
            <person name="De Carvalho L.P.S."/>
            <person name="Shen B."/>
        </authorList>
    </citation>
    <scope>NUCLEOTIDE SEQUENCE [LARGE SCALE GENOMIC DNA]</scope>
    <source>
        <strain evidence="8 9">NPDC019275</strain>
    </source>
</reference>
<comment type="caution">
    <text evidence="8">The sequence shown here is derived from an EMBL/GenBank/DDBJ whole genome shotgun (WGS) entry which is preliminary data.</text>
</comment>
<evidence type="ECO:0000256" key="5">
    <source>
        <dbReference type="ARBA" id="ARBA00022747"/>
    </source>
</evidence>
<dbReference type="Proteomes" id="UP001611415">
    <property type="component" value="Unassembled WGS sequence"/>
</dbReference>
<dbReference type="RefSeq" id="WP_397093076.1">
    <property type="nucleotide sequence ID" value="NZ_JBIRYO010000012.1"/>
</dbReference>
<dbReference type="InterPro" id="IPR050390">
    <property type="entry name" value="C5-Methyltransferase"/>
</dbReference>
<evidence type="ECO:0000256" key="7">
    <source>
        <dbReference type="SAM" id="MobiDB-lite"/>
    </source>
</evidence>
<evidence type="ECO:0000256" key="1">
    <source>
        <dbReference type="ARBA" id="ARBA00011975"/>
    </source>
</evidence>
<protein>
    <recommendedName>
        <fullName evidence="1">DNA (cytosine-5-)-methyltransferase</fullName>
        <ecNumber evidence="1">2.1.1.37</ecNumber>
    </recommendedName>
</protein>
<gene>
    <name evidence="8" type="ORF">ACH49W_19420</name>
</gene>
<feature type="region of interest" description="Disordered" evidence="7">
    <location>
        <begin position="200"/>
        <end position="223"/>
    </location>
</feature>
<evidence type="ECO:0000256" key="6">
    <source>
        <dbReference type="PROSITE-ProRule" id="PRU01016"/>
    </source>
</evidence>
<keyword evidence="3 6" id="KW-0808">Transferase</keyword>
<dbReference type="EC" id="2.1.1.37" evidence="1"/>
<dbReference type="InterPro" id="IPR001525">
    <property type="entry name" value="C5_MeTfrase"/>
</dbReference>
<evidence type="ECO:0000256" key="4">
    <source>
        <dbReference type="ARBA" id="ARBA00022691"/>
    </source>
</evidence>
<keyword evidence="4 6" id="KW-0949">S-adenosyl-L-methionine</keyword>
<dbReference type="PANTHER" id="PTHR10629:SF52">
    <property type="entry name" value="DNA (CYTOSINE-5)-METHYLTRANSFERASE 1"/>
    <property type="match status" value="1"/>
</dbReference>
<dbReference type="Pfam" id="PF00145">
    <property type="entry name" value="DNA_methylase"/>
    <property type="match status" value="3"/>
</dbReference>